<dbReference type="Proteomes" id="UP000038009">
    <property type="component" value="Unassembled WGS sequence"/>
</dbReference>
<feature type="compositionally biased region" description="Polar residues" evidence="1">
    <location>
        <begin position="835"/>
        <end position="858"/>
    </location>
</feature>
<feature type="compositionally biased region" description="Polar residues" evidence="1">
    <location>
        <begin position="998"/>
        <end position="1008"/>
    </location>
</feature>
<evidence type="ECO:0000313" key="3">
    <source>
        <dbReference type="Proteomes" id="UP000038009"/>
    </source>
</evidence>
<feature type="compositionally biased region" description="Low complexity" evidence="1">
    <location>
        <begin position="1420"/>
        <end position="1433"/>
    </location>
</feature>
<feature type="compositionally biased region" description="Low complexity" evidence="1">
    <location>
        <begin position="87"/>
        <end position="109"/>
    </location>
</feature>
<feature type="region of interest" description="Disordered" evidence="1">
    <location>
        <begin position="704"/>
        <end position="960"/>
    </location>
</feature>
<feature type="compositionally biased region" description="Basic and acidic residues" evidence="1">
    <location>
        <begin position="128"/>
        <end position="138"/>
    </location>
</feature>
<sequence length="1557" mass="165319">MFSSSPPSPSWRHHVQDQEEELVRELMQADDVDTVLARMEGNHFRHLSPVMRKLGAFDGTMQQAQSPSQRPPPPPPPPPPTHEDYDPLNAYRRPAPAPAPTSLASTRAPLDQEAESRYNSTMDSWLKPNRDIPLDNPHDSSISAMQHADPLGPTRPSARAAFETSSLAPDKMLPPPTPGSPWDSSGGRYHGGPSTSRGVEPAPTTSNRSGSDPQRAPRITTTLTPTAFVPPRPPLSRSTAAEVRELENGSQSRIARQLQLLRNYRELAELCSATKDPSVDLFRSLPTEELSRMQVEQLQHLPQREQSPITVNNNYYFDSTGSHRGSEGGGVGRSGVHSSGRSGRGRINSSDTVGALSRTGAAPAGVGSDGGGNSRSVSELLTVDSHPGLTSYQPSGASSPQPQRPPLLPPSPRIIPLQSPQLSSGTDSPVATPPRSQRGGASGGAAVPPPLLAPPSPSRSYRTRSHRSRHYDAHYTPTATTEEAGSSYEEDGAEDEEEDYEGDLLDNDNEQDGDDYDDATAPRPPPPRIIEREQHRRFPHNNSNGDYSTSNAQSPLSPVSQQQLQKKLQSQQQQQQQQQHWSYPGSHMKSPGGIAIGASAGMAESSLPSNLRSGSNSMPPGMSRNSMGGIAGSDAGRRSVSSAINVLSGDQELRANAQLGASGMVESRRGSVSQPPQQQPLQQRHIIAHNGNRSLPLLPVSYNHQQQQLRRSVSAGSSPRKHRCGSGALTDPGFGSFSDPFSVSIPRRDAIPGMASRGGNSTPEKHLSGASNSSSRVHFDHQHRGGQGKNSRGANSNAHRQGNRRGGRGRDHDGHPHSDEDSDYTDGDFSPYRHGNNSSVSGGDTPGNPQLQTHSPRSSAMRRKRQNQQQQQRQRNTSAHAIRTLTNASGSRGQQRDGWNDDGTVHTPRAQSPAARQKADNRNTRTYRQQSSEASRRHGRRSRHNREPSPSYYDDDGGEMNSASMYSYSYTTSSGISDYVAGSYYSPIDDQTRVRGLGNNNRMNNYSGGCSPMRGRGRGNASPANSPQQLSGAYPAGRTSPGYNGNPQQGRGRGGAPAAMSSGRGRGRINNPVMSNNVDHAGDGVSYPYYNSAAPRGRGRGGKPAVGSPQSANRRASGNPVSGRVEGGGQAGSLLGSTPQRNSGHPTPFGGEGAHNSGITGGHARSPYRAGAIPAGAQGGAPTAAATTAAAATVPANAFVQLPNGLTVPANSPAGRQYQQMLLQPSQHPLFGYSPSSGLYPAGAAAMSRLQPQMSAATSPSRVGRAASPSIAPSNVNASRNASPGAVSGVHIHPGLLYGSLLPKARPKTALVMEDDKYGREHSVATHGGTAHEPLLDRGSVCPVLPTSTSLVPPRTVFNPAQMDTFPVTSAINGATADGVQPLAWKSGGSGCVVGRSGHVPPAPSAKLSSHYRAPDAQPSRRGAAERGAASSVGGSGFPFGNVPQQQQLEARPVLGMIEQQHFHPLRLPVTGRQDSAYTPQSQVTSQAQQHAMVGAGNSQQRYVPMQEPLEPTRRRNEMNADNDRSPGFVDPYAQHGRAAAERSANAKRFGIAPVQN</sequence>
<feature type="compositionally biased region" description="Polar residues" evidence="1">
    <location>
        <begin position="304"/>
        <end position="320"/>
    </location>
</feature>
<gene>
    <name evidence="2" type="ORF">ABL78_3958</name>
</gene>
<organism evidence="2 3">
    <name type="scientific">Leptomonas seymouri</name>
    <dbReference type="NCBI Taxonomy" id="5684"/>
    <lineage>
        <taxon>Eukaryota</taxon>
        <taxon>Discoba</taxon>
        <taxon>Euglenozoa</taxon>
        <taxon>Kinetoplastea</taxon>
        <taxon>Metakinetoplastina</taxon>
        <taxon>Trypanosomatida</taxon>
        <taxon>Trypanosomatidae</taxon>
        <taxon>Leishmaniinae</taxon>
        <taxon>Leptomonas</taxon>
    </lineage>
</organism>
<feature type="region of interest" description="Disordered" evidence="1">
    <location>
        <begin position="994"/>
        <end position="1181"/>
    </location>
</feature>
<feature type="compositionally biased region" description="Polar residues" evidence="1">
    <location>
        <begin position="1135"/>
        <end position="1145"/>
    </location>
</feature>
<feature type="region of interest" description="Disordered" evidence="1">
    <location>
        <begin position="1260"/>
        <end position="1284"/>
    </location>
</feature>
<feature type="compositionally biased region" description="Pro residues" evidence="1">
    <location>
        <begin position="402"/>
        <end position="413"/>
    </location>
</feature>
<feature type="compositionally biased region" description="Low complexity" evidence="1">
    <location>
        <begin position="560"/>
        <end position="579"/>
    </location>
</feature>
<feature type="compositionally biased region" description="Basic and acidic residues" evidence="1">
    <location>
        <begin position="1511"/>
        <end position="1525"/>
    </location>
</feature>
<feature type="region of interest" description="Disordered" evidence="1">
    <location>
        <begin position="1397"/>
        <end position="1440"/>
    </location>
</feature>
<feature type="region of interest" description="Disordered" evidence="1">
    <location>
        <begin position="299"/>
        <end position="636"/>
    </location>
</feature>
<feature type="compositionally biased region" description="Pro residues" evidence="1">
    <location>
        <begin position="447"/>
        <end position="457"/>
    </location>
</feature>
<name>A0A0N0P6B5_LEPSE</name>
<feature type="compositionally biased region" description="Acidic residues" evidence="1">
    <location>
        <begin position="488"/>
        <end position="518"/>
    </location>
</feature>
<feature type="compositionally biased region" description="Polar residues" evidence="1">
    <location>
        <begin position="884"/>
        <end position="893"/>
    </location>
</feature>
<feature type="compositionally biased region" description="Low complexity" evidence="1">
    <location>
        <begin position="1044"/>
        <end position="1063"/>
    </location>
</feature>
<feature type="compositionally biased region" description="Low complexity" evidence="1">
    <location>
        <begin position="867"/>
        <end position="876"/>
    </location>
</feature>
<feature type="compositionally biased region" description="Basic and acidic residues" evidence="1">
    <location>
        <begin position="808"/>
        <end position="819"/>
    </location>
</feature>
<feature type="region of interest" description="Disordered" evidence="1">
    <location>
        <begin position="42"/>
        <end position="237"/>
    </location>
</feature>
<feature type="compositionally biased region" description="Polar residues" evidence="1">
    <location>
        <begin position="388"/>
        <end position="397"/>
    </location>
</feature>
<feature type="region of interest" description="Disordered" evidence="1">
    <location>
        <begin position="1472"/>
        <end position="1557"/>
    </location>
</feature>
<evidence type="ECO:0000313" key="2">
    <source>
        <dbReference type="EMBL" id="KPI86967.1"/>
    </source>
</evidence>
<feature type="compositionally biased region" description="Polar residues" evidence="1">
    <location>
        <begin position="789"/>
        <end position="798"/>
    </location>
</feature>
<dbReference type="EMBL" id="LJSK01000108">
    <property type="protein sequence ID" value="KPI86967.1"/>
    <property type="molecule type" value="Genomic_DNA"/>
</dbReference>
<dbReference type="OrthoDB" id="267051at2759"/>
<reference evidence="2 3" key="1">
    <citation type="journal article" date="2015" name="PLoS Pathog.">
        <title>Leptomonas seymouri: Adaptations to the Dixenous Life Cycle Analyzed by Genome Sequencing, Transcriptome Profiling and Co-infection with Leishmania donovani.</title>
        <authorList>
            <person name="Kraeva N."/>
            <person name="Butenko A."/>
            <person name="Hlavacova J."/>
            <person name="Kostygov A."/>
            <person name="Myskova J."/>
            <person name="Grybchuk D."/>
            <person name="Lestinova T."/>
            <person name="Votypka J."/>
            <person name="Volf P."/>
            <person name="Opperdoes F."/>
            <person name="Flegontov P."/>
            <person name="Lukes J."/>
            <person name="Yurchenko V."/>
        </authorList>
    </citation>
    <scope>NUCLEOTIDE SEQUENCE [LARGE SCALE GENOMIC DNA]</scope>
    <source>
        <strain evidence="2 3">ATCC 30220</strain>
    </source>
</reference>
<keyword evidence="3" id="KW-1185">Reference proteome</keyword>
<feature type="region of interest" description="Disordered" evidence="1">
    <location>
        <begin position="663"/>
        <end position="682"/>
    </location>
</feature>
<evidence type="ECO:0000256" key="1">
    <source>
        <dbReference type="SAM" id="MobiDB-lite"/>
    </source>
</evidence>
<feature type="compositionally biased region" description="Polar residues" evidence="1">
    <location>
        <begin position="607"/>
        <end position="626"/>
    </location>
</feature>
<feature type="compositionally biased region" description="Polar residues" evidence="1">
    <location>
        <begin position="540"/>
        <end position="559"/>
    </location>
</feature>
<feature type="compositionally biased region" description="Polar residues" evidence="1">
    <location>
        <begin position="1473"/>
        <end position="1490"/>
    </location>
</feature>
<feature type="compositionally biased region" description="Low complexity" evidence="1">
    <location>
        <begin position="590"/>
        <end position="606"/>
    </location>
</feature>
<protein>
    <submittedName>
        <fullName evidence="2">Uncharacterized protein</fullName>
    </submittedName>
</protein>
<feature type="compositionally biased region" description="Polar residues" evidence="1">
    <location>
        <begin position="1022"/>
        <end position="1031"/>
    </location>
</feature>
<feature type="compositionally biased region" description="Polar residues" evidence="1">
    <location>
        <begin position="704"/>
        <end position="717"/>
    </location>
</feature>
<proteinExistence type="predicted"/>
<dbReference type="VEuPathDB" id="TriTrypDB:Lsey_0108_0110"/>
<feature type="compositionally biased region" description="Low complexity" evidence="1">
    <location>
        <begin position="1170"/>
        <end position="1181"/>
    </location>
</feature>
<accession>A0A0N0P6B5</accession>
<feature type="compositionally biased region" description="Polar residues" evidence="1">
    <location>
        <begin position="1108"/>
        <end position="1120"/>
    </location>
</feature>
<comment type="caution">
    <text evidence="2">The sequence shown here is derived from an EMBL/GenBank/DDBJ whole genome shotgun (WGS) entry which is preliminary data.</text>
</comment>
<feature type="compositionally biased region" description="Pro residues" evidence="1">
    <location>
        <begin position="69"/>
        <end position="80"/>
    </location>
</feature>
<feature type="compositionally biased region" description="Polar residues" evidence="1">
    <location>
        <begin position="193"/>
        <end position="212"/>
    </location>
</feature>
<dbReference type="OMA" id="EQHRRFP"/>
<feature type="compositionally biased region" description="Polar residues" evidence="1">
    <location>
        <begin position="1271"/>
        <end position="1282"/>
    </location>
</feature>